<keyword evidence="4 6" id="KW-1133">Transmembrane helix</keyword>
<dbReference type="AlphaFoldDB" id="A0A372LLJ2"/>
<dbReference type="PANTHER" id="PTHR33545">
    <property type="entry name" value="UPF0750 MEMBRANE PROTEIN YITT-RELATED"/>
    <property type="match status" value="1"/>
</dbReference>
<feature type="transmembrane region" description="Helical" evidence="6">
    <location>
        <begin position="31"/>
        <end position="62"/>
    </location>
</feature>
<feature type="transmembrane region" description="Helical" evidence="6">
    <location>
        <begin position="69"/>
        <end position="87"/>
    </location>
</feature>
<evidence type="ECO:0000256" key="1">
    <source>
        <dbReference type="ARBA" id="ARBA00004651"/>
    </source>
</evidence>
<keyword evidence="5 6" id="KW-0472">Membrane</keyword>
<protein>
    <recommendedName>
        <fullName evidence="9">YitT family protein</fullName>
    </recommendedName>
</protein>
<evidence type="ECO:0008006" key="9">
    <source>
        <dbReference type="Google" id="ProtNLM"/>
    </source>
</evidence>
<evidence type="ECO:0000313" key="7">
    <source>
        <dbReference type="EMBL" id="RFU67713.1"/>
    </source>
</evidence>
<dbReference type="EMBL" id="QVTE01000040">
    <property type="protein sequence ID" value="RFU67713.1"/>
    <property type="molecule type" value="Genomic_DNA"/>
</dbReference>
<comment type="subcellular location">
    <subcellularLocation>
        <location evidence="1">Cell membrane</location>
        <topology evidence="1">Multi-pass membrane protein</topology>
    </subcellularLocation>
</comment>
<proteinExistence type="predicted"/>
<evidence type="ECO:0000256" key="4">
    <source>
        <dbReference type="ARBA" id="ARBA00022989"/>
    </source>
</evidence>
<comment type="caution">
    <text evidence="7">The sequence shown here is derived from an EMBL/GenBank/DDBJ whole genome shotgun (WGS) entry which is preliminary data.</text>
</comment>
<evidence type="ECO:0000256" key="6">
    <source>
        <dbReference type="SAM" id="Phobius"/>
    </source>
</evidence>
<keyword evidence="2" id="KW-1003">Cell membrane</keyword>
<gene>
    <name evidence="7" type="ORF">D0469_14125</name>
</gene>
<keyword evidence="3 6" id="KW-0812">Transmembrane</keyword>
<name>A0A372LLJ2_9BACI</name>
<evidence type="ECO:0000256" key="5">
    <source>
        <dbReference type="ARBA" id="ARBA00023136"/>
    </source>
</evidence>
<evidence type="ECO:0000313" key="8">
    <source>
        <dbReference type="Proteomes" id="UP000264541"/>
    </source>
</evidence>
<feature type="transmembrane region" description="Helical" evidence="6">
    <location>
        <begin position="166"/>
        <end position="185"/>
    </location>
</feature>
<dbReference type="Pfam" id="PF02588">
    <property type="entry name" value="YitT_membrane"/>
    <property type="match status" value="1"/>
</dbReference>
<dbReference type="PANTHER" id="PTHR33545:SF5">
    <property type="entry name" value="UPF0750 MEMBRANE PROTEIN YITT"/>
    <property type="match status" value="1"/>
</dbReference>
<reference evidence="7 8" key="1">
    <citation type="submission" date="2018-08" db="EMBL/GenBank/DDBJ databases">
        <title>Bacillus chawlae sp. nov., Bacillus glennii sp. nov., and Bacillus saganii sp. nov. Isolated from the Vehicle Assembly Building at Kennedy Space Center where the Viking Spacecraft were Assembled.</title>
        <authorList>
            <person name="Seuylemezian A."/>
            <person name="Vaishampayan P."/>
        </authorList>
    </citation>
    <scope>NUCLEOTIDE SEQUENCE [LARGE SCALE GENOMIC DNA]</scope>
    <source>
        <strain evidence="7 8">V47-23a</strain>
    </source>
</reference>
<dbReference type="InterPro" id="IPR051461">
    <property type="entry name" value="UPF0750_membrane"/>
</dbReference>
<keyword evidence="8" id="KW-1185">Reference proteome</keyword>
<evidence type="ECO:0000256" key="3">
    <source>
        <dbReference type="ARBA" id="ARBA00022692"/>
    </source>
</evidence>
<organism evidence="7 8">
    <name type="scientific">Peribacillus saganii</name>
    <dbReference type="NCBI Taxonomy" id="2303992"/>
    <lineage>
        <taxon>Bacteria</taxon>
        <taxon>Bacillati</taxon>
        <taxon>Bacillota</taxon>
        <taxon>Bacilli</taxon>
        <taxon>Bacillales</taxon>
        <taxon>Bacillaceae</taxon>
        <taxon>Peribacillus</taxon>
    </lineage>
</organism>
<dbReference type="GO" id="GO:0005886">
    <property type="term" value="C:plasma membrane"/>
    <property type="evidence" value="ECO:0007669"/>
    <property type="project" value="UniProtKB-SubCell"/>
</dbReference>
<sequence length="187" mass="20216">MLQKLVAVVIGSLLLAIGINGFLVPHHLIDGGIIGIALILHYFFDFQTGVTMVILSIPLVLYAWLYQRTYFYSSIQGLLLSSVFIDWFSPLRTVFPVPIYVSAIMGGCIIGLGIGLMLRYETSTGGTELLAKFISNSSSLNIAIVIFIIDGLIVTAGSLTLGAQSFVFSCFTIMIIGIITSVLEISD</sequence>
<dbReference type="OrthoDB" id="2602718at2"/>
<evidence type="ECO:0000256" key="2">
    <source>
        <dbReference type="ARBA" id="ARBA00022475"/>
    </source>
</evidence>
<dbReference type="InterPro" id="IPR003740">
    <property type="entry name" value="YitT"/>
</dbReference>
<accession>A0A372LLJ2</accession>
<feature type="transmembrane region" description="Helical" evidence="6">
    <location>
        <begin position="139"/>
        <end position="160"/>
    </location>
</feature>
<dbReference type="Proteomes" id="UP000264541">
    <property type="component" value="Unassembled WGS sequence"/>
</dbReference>
<feature type="transmembrane region" description="Helical" evidence="6">
    <location>
        <begin position="99"/>
        <end position="118"/>
    </location>
</feature>